<dbReference type="InterPro" id="IPR011990">
    <property type="entry name" value="TPR-like_helical_dom_sf"/>
</dbReference>
<dbReference type="Proteomes" id="UP000468735">
    <property type="component" value="Unassembled WGS sequence"/>
</dbReference>
<dbReference type="EMBL" id="WBMT01000005">
    <property type="protein sequence ID" value="KAB2349485.1"/>
    <property type="molecule type" value="Genomic_DNA"/>
</dbReference>
<keyword evidence="2" id="KW-0805">Transcription regulation</keyword>
<dbReference type="InterPro" id="IPR005158">
    <property type="entry name" value="BTAD"/>
</dbReference>
<dbReference type="SMART" id="SM00862">
    <property type="entry name" value="Trans_reg_C"/>
    <property type="match status" value="1"/>
</dbReference>
<feature type="region of interest" description="Disordered" evidence="6">
    <location>
        <begin position="442"/>
        <end position="493"/>
    </location>
</feature>
<evidence type="ECO:0000259" key="7">
    <source>
        <dbReference type="PROSITE" id="PS51755"/>
    </source>
</evidence>
<sequence>MGQPLTASQCLAVLVEPLPQPRPGVDQGFVRNVQDALVHDDESRACQCLQHCVDLAGVGKAGQLVAVDPAAGVLGILAQDRQPQEHVAGDLAPWLVELLVDRLGGLGDRSTDAPGGFVVGQPQRVAALPSPGLPKRVRDERQRPRPADSLSDDGGDQVRLDAQPDPGGRLDDDGAQILLRHRPDRQLYAVREGRGQRRLGGAVPVEVRADAEDHRDLFLAGGRGDQRGEELGPFLLADAGREDLLELVDDQNGGRLLARRTALRAQRLQVTGELGGGMAARGHDRRGSPFRGQRRNQTGQQKRRLAAAGRPEDGDEPGPFDGLAQILHEGGTAEEQIGVVTAERREARVGAPPPGVGQLGLGLAPASLPLRGVRTAGGRVRERGLQRREPQTGGGLGEAAAREVCALGQLPIARAPRLLAEPSQLPGEPFDGTGVRIQRSLRSSHVTPVVRRSRPPMTDKSRNDLNLRGPITAGACPRENGCQPARNRRSVHDDTGVRPMRFHVLGPLEVREGAALVKLPPKQRDLLAALLCTDGATVSAERLIECLWGTAAPRSAMKSLQIHIHRLRRTLHGAGLLHRPPGYALLLDRGDLDSCLFHERVRQGREAITAGHPQKGADLLRSALGLWRGEPYEGQDHIATVHAEAIRLAEMRLEVLEDLFDTELALGRHAALTGELRGLVAAHPFRERLRIQLMLALYRTGRVADALDVCRAGRTLLADELGLDPGPALRRLELAMLTYDPALDSSTARDACLW</sequence>
<feature type="domain" description="OmpR/PhoB-type" evidence="7">
    <location>
        <begin position="486"/>
        <end position="589"/>
    </location>
</feature>
<evidence type="ECO:0000313" key="9">
    <source>
        <dbReference type="Proteomes" id="UP000468735"/>
    </source>
</evidence>
<evidence type="ECO:0000313" key="8">
    <source>
        <dbReference type="EMBL" id="KAB2349485.1"/>
    </source>
</evidence>
<organism evidence="8 9">
    <name type="scientific">Actinomadura rudentiformis</name>
    <dbReference type="NCBI Taxonomy" id="359158"/>
    <lineage>
        <taxon>Bacteria</taxon>
        <taxon>Bacillati</taxon>
        <taxon>Actinomycetota</taxon>
        <taxon>Actinomycetes</taxon>
        <taxon>Streptosporangiales</taxon>
        <taxon>Thermomonosporaceae</taxon>
        <taxon>Actinomadura</taxon>
    </lineage>
</organism>
<dbReference type="GO" id="GO:0003677">
    <property type="term" value="F:DNA binding"/>
    <property type="evidence" value="ECO:0007669"/>
    <property type="project" value="UniProtKB-UniRule"/>
</dbReference>
<evidence type="ECO:0000256" key="1">
    <source>
        <dbReference type="ARBA" id="ARBA00005820"/>
    </source>
</evidence>
<dbReference type="Gene3D" id="1.10.10.10">
    <property type="entry name" value="Winged helix-like DNA-binding domain superfamily/Winged helix DNA-binding domain"/>
    <property type="match status" value="1"/>
</dbReference>
<evidence type="ECO:0000256" key="6">
    <source>
        <dbReference type="SAM" id="MobiDB-lite"/>
    </source>
</evidence>
<dbReference type="Gene3D" id="1.25.40.10">
    <property type="entry name" value="Tetratricopeptide repeat domain"/>
    <property type="match status" value="1"/>
</dbReference>
<keyword evidence="9" id="KW-1185">Reference proteome</keyword>
<feature type="region of interest" description="Disordered" evidence="6">
    <location>
        <begin position="114"/>
        <end position="173"/>
    </location>
</feature>
<dbReference type="PANTHER" id="PTHR35807">
    <property type="entry name" value="TRANSCRIPTIONAL REGULATOR REDD-RELATED"/>
    <property type="match status" value="1"/>
</dbReference>
<dbReference type="InterPro" id="IPR051677">
    <property type="entry name" value="AfsR-DnrI-RedD_regulator"/>
</dbReference>
<comment type="caution">
    <text evidence="8">The sequence shown here is derived from an EMBL/GenBank/DDBJ whole genome shotgun (WGS) entry which is preliminary data.</text>
</comment>
<dbReference type="AlphaFoldDB" id="A0A6H9Z6N0"/>
<gene>
    <name evidence="8" type="ORF">F8566_11915</name>
</gene>
<dbReference type="OrthoDB" id="5521887at2"/>
<evidence type="ECO:0000256" key="5">
    <source>
        <dbReference type="PROSITE-ProRule" id="PRU01091"/>
    </source>
</evidence>
<evidence type="ECO:0000256" key="3">
    <source>
        <dbReference type="ARBA" id="ARBA00023125"/>
    </source>
</evidence>
<dbReference type="InterPro" id="IPR001867">
    <property type="entry name" value="OmpR/PhoB-type_DNA-bd"/>
</dbReference>
<feature type="region of interest" description="Disordered" evidence="6">
    <location>
        <begin position="274"/>
        <end position="321"/>
    </location>
</feature>
<comment type="similarity">
    <text evidence="1">Belongs to the AfsR/DnrI/RedD regulatory family.</text>
</comment>
<dbReference type="PANTHER" id="PTHR35807:SF1">
    <property type="entry name" value="TRANSCRIPTIONAL REGULATOR REDD"/>
    <property type="match status" value="1"/>
</dbReference>
<dbReference type="Pfam" id="PF03704">
    <property type="entry name" value="BTAD"/>
    <property type="match status" value="1"/>
</dbReference>
<dbReference type="CDD" id="cd15831">
    <property type="entry name" value="BTAD"/>
    <property type="match status" value="1"/>
</dbReference>
<dbReference type="SMART" id="SM01043">
    <property type="entry name" value="BTAD"/>
    <property type="match status" value="1"/>
</dbReference>
<keyword evidence="4" id="KW-0804">Transcription</keyword>
<accession>A0A6H9Z6N0</accession>
<feature type="compositionally biased region" description="Basic and acidic residues" evidence="6">
    <location>
        <begin position="136"/>
        <end position="146"/>
    </location>
</feature>
<dbReference type="InterPro" id="IPR036388">
    <property type="entry name" value="WH-like_DNA-bd_sf"/>
</dbReference>
<keyword evidence="3 5" id="KW-0238">DNA-binding</keyword>
<name>A0A6H9Z6N0_9ACTN</name>
<dbReference type="GO" id="GO:0006355">
    <property type="term" value="P:regulation of DNA-templated transcription"/>
    <property type="evidence" value="ECO:0007669"/>
    <property type="project" value="InterPro"/>
</dbReference>
<evidence type="ECO:0000256" key="2">
    <source>
        <dbReference type="ARBA" id="ARBA00023015"/>
    </source>
</evidence>
<feature type="DNA-binding region" description="OmpR/PhoB-type" evidence="5">
    <location>
        <begin position="486"/>
        <end position="589"/>
    </location>
</feature>
<protein>
    <submittedName>
        <fullName evidence="8">AfsR/SARP family transcriptional regulator</fullName>
    </submittedName>
</protein>
<dbReference type="PROSITE" id="PS51755">
    <property type="entry name" value="OMPR_PHOB"/>
    <property type="match status" value="1"/>
</dbReference>
<reference evidence="8 9" key="1">
    <citation type="submission" date="2019-09" db="EMBL/GenBank/DDBJ databases">
        <title>Actinomadura physcomitrii sp. nov., a novel actinomycete isolated from moss [Physcomitrium sphaericum (Ludw) Fuernr].</title>
        <authorList>
            <person name="Zhuang X."/>
            <person name="Liu C."/>
        </authorList>
    </citation>
    <scope>NUCLEOTIDE SEQUENCE [LARGE SCALE GENOMIC DNA]</scope>
    <source>
        <strain evidence="8 9">HMC1</strain>
    </source>
</reference>
<dbReference type="InterPro" id="IPR016032">
    <property type="entry name" value="Sig_transdc_resp-reg_C-effctor"/>
</dbReference>
<evidence type="ECO:0000256" key="4">
    <source>
        <dbReference type="ARBA" id="ARBA00023163"/>
    </source>
</evidence>
<dbReference type="Pfam" id="PF00486">
    <property type="entry name" value="Trans_reg_C"/>
    <property type="match status" value="1"/>
</dbReference>
<dbReference type="SUPFAM" id="SSF48452">
    <property type="entry name" value="TPR-like"/>
    <property type="match status" value="1"/>
</dbReference>
<dbReference type="SUPFAM" id="SSF46894">
    <property type="entry name" value="C-terminal effector domain of the bipartite response regulators"/>
    <property type="match status" value="1"/>
</dbReference>
<proteinExistence type="inferred from homology"/>
<dbReference type="GO" id="GO:0000160">
    <property type="term" value="P:phosphorelay signal transduction system"/>
    <property type="evidence" value="ECO:0007669"/>
    <property type="project" value="InterPro"/>
</dbReference>